<evidence type="ECO:0000256" key="2">
    <source>
        <dbReference type="SAM" id="Phobius"/>
    </source>
</evidence>
<gene>
    <name evidence="4" type="ORF">BDEG_23936</name>
</gene>
<feature type="region of interest" description="Disordered" evidence="1">
    <location>
        <begin position="143"/>
        <end position="164"/>
    </location>
</feature>
<feature type="region of interest" description="Disordered" evidence="1">
    <location>
        <begin position="278"/>
        <end position="321"/>
    </location>
</feature>
<reference evidence="4 5" key="2">
    <citation type="submission" date="2016-05" db="EMBL/GenBank/DDBJ databases">
        <title>Lineage-specific infection strategies underlie the spectrum of fungal disease in amphibians.</title>
        <authorList>
            <person name="Cuomo C.A."/>
            <person name="Farrer R.A."/>
            <person name="James T."/>
            <person name="Longcore J."/>
            <person name="Birren B."/>
        </authorList>
    </citation>
    <scope>NUCLEOTIDE SEQUENCE [LARGE SCALE GENOMIC DNA]</scope>
    <source>
        <strain evidence="4 5">JEL423</strain>
    </source>
</reference>
<keyword evidence="2" id="KW-0812">Transmembrane</keyword>
<organism evidence="4 5">
    <name type="scientific">Batrachochytrium dendrobatidis (strain JEL423)</name>
    <dbReference type="NCBI Taxonomy" id="403673"/>
    <lineage>
        <taxon>Eukaryota</taxon>
        <taxon>Fungi</taxon>
        <taxon>Fungi incertae sedis</taxon>
        <taxon>Chytridiomycota</taxon>
        <taxon>Chytridiomycota incertae sedis</taxon>
        <taxon>Chytridiomycetes</taxon>
        <taxon>Rhizophydiales</taxon>
        <taxon>Rhizophydiales incertae sedis</taxon>
        <taxon>Batrachochytrium</taxon>
    </lineage>
</organism>
<feature type="compositionally biased region" description="Polar residues" evidence="1">
    <location>
        <begin position="380"/>
        <end position="390"/>
    </location>
</feature>
<keyword evidence="2" id="KW-0472">Membrane</keyword>
<dbReference type="STRING" id="403673.A0A177WJB2"/>
<proteinExistence type="predicted"/>
<feature type="compositionally biased region" description="Low complexity" evidence="1">
    <location>
        <begin position="464"/>
        <end position="477"/>
    </location>
</feature>
<dbReference type="EMBL" id="DS022304">
    <property type="protein sequence ID" value="OAJ40173.1"/>
    <property type="molecule type" value="Genomic_DNA"/>
</dbReference>
<reference evidence="4 5" key="1">
    <citation type="submission" date="2006-10" db="EMBL/GenBank/DDBJ databases">
        <title>The Genome Sequence of Batrachochytrium dendrobatidis JEL423.</title>
        <authorList>
            <consortium name="The Broad Institute Genome Sequencing Platform"/>
            <person name="Birren B."/>
            <person name="Lander E."/>
            <person name="Galagan J."/>
            <person name="Cuomo C."/>
            <person name="Devon K."/>
            <person name="Jaffe D."/>
            <person name="Butler J."/>
            <person name="Alvarez P."/>
            <person name="Gnerre S."/>
            <person name="Grabherr M."/>
            <person name="Kleber M."/>
            <person name="Mauceli E."/>
            <person name="Brockman W."/>
            <person name="Young S."/>
            <person name="LaButti K."/>
            <person name="Sykes S."/>
            <person name="DeCaprio D."/>
            <person name="Crawford M."/>
            <person name="Koehrsen M."/>
            <person name="Engels R."/>
            <person name="Montgomery P."/>
            <person name="Pearson M."/>
            <person name="Howarth C."/>
            <person name="Larson L."/>
            <person name="White J."/>
            <person name="O'Leary S."/>
            <person name="Kodira C."/>
            <person name="Zeng Q."/>
            <person name="Yandava C."/>
            <person name="Alvarado L."/>
            <person name="Longcore J."/>
            <person name="James T."/>
        </authorList>
    </citation>
    <scope>NUCLEOTIDE SEQUENCE [LARGE SCALE GENOMIC DNA]</scope>
    <source>
        <strain evidence="4 5">JEL423</strain>
    </source>
</reference>
<dbReference type="VEuPathDB" id="FungiDB:BDEG_23936"/>
<feature type="transmembrane region" description="Helical" evidence="2">
    <location>
        <begin position="483"/>
        <end position="506"/>
    </location>
</feature>
<dbReference type="Proteomes" id="UP000077115">
    <property type="component" value="Unassembled WGS sequence"/>
</dbReference>
<evidence type="ECO:0000256" key="3">
    <source>
        <dbReference type="SAM" id="SignalP"/>
    </source>
</evidence>
<feature type="chain" id="PRO_5008077625" evidence="3">
    <location>
        <begin position="23"/>
        <end position="781"/>
    </location>
</feature>
<feature type="region of interest" description="Disordered" evidence="1">
    <location>
        <begin position="55"/>
        <end position="92"/>
    </location>
</feature>
<evidence type="ECO:0000256" key="1">
    <source>
        <dbReference type="SAM" id="MobiDB-lite"/>
    </source>
</evidence>
<keyword evidence="2" id="KW-1133">Transmembrane helix</keyword>
<feature type="compositionally biased region" description="Low complexity" evidence="1">
    <location>
        <begin position="391"/>
        <end position="429"/>
    </location>
</feature>
<feature type="compositionally biased region" description="Polar residues" evidence="1">
    <location>
        <begin position="81"/>
        <end position="92"/>
    </location>
</feature>
<accession>A0A177WJB2</accession>
<feature type="compositionally biased region" description="Gly residues" evidence="1">
    <location>
        <begin position="437"/>
        <end position="456"/>
    </location>
</feature>
<sequence>MVVMFILQLISAGLPMLPLATAAPAQTSISIFIAATDVINTGQSHTVVESTAMSVPRSTGVEAGSSGQLTATLPHSHDDQPSLSSPLGYEQSSTSLITTHESTTVSVESITVSVESITAPVESIIDQPTLSLSITLPVIEKRSPTNEDTIQSTAPAPQTSKPLTTRLHTPEVEPIVETSLATNPHTTPAAKSTTHLKFSQVPPVEATLNPHSGHATISTLIFEQTSIIPSVTISGVITLELPHTLPTLTPSVVLPLDSKTSLVIESFSPTSTFLPLPTSGPSNLPADPINNSSLPSATMVNHTDPTIDPHSGSNSNDSHTSTILSTLHDISSTSSATLLPSAIPNPGPDGSNPASKSRILPSKSIASIIPITSRLSQATSAANPSSSVQPSLTIQSSQSVSSTVDESTLPSSTTSTPIVQVVVRSSSSRPRAQNNSPGGGSSGGGSSSGNSNGGSGPTVDGPTPNNNNNSNSESNPSGMSPKVLIPVVVGCACAFALIVGSIMPYVKQTKSRHLYDSTASGNVQEQGGGVFNLNNSLGLASPAGSTSDNSPRALIPLFSVPGRAMKALKPKHKNRSVQKRGAPLQLFGSHRFGAKHSKACPDLPAIILAPPPLAAINFRDDGSAQSSSMDQYMAEANTHCIGFTSEPIILTGSANLPIPPKGSSFILPENRQYDSLDYDFGHVGTASGSFISETGLDCITSFSSYESLFKGRPSFESTNVHALQSYSSLDPSQNQPSLKRSSGLDPLQRASSVFTLQSYLNTRRESFDTNVTIESLSKYLD</sequence>
<evidence type="ECO:0000313" key="5">
    <source>
        <dbReference type="Proteomes" id="UP000077115"/>
    </source>
</evidence>
<dbReference type="AlphaFoldDB" id="A0A177WJB2"/>
<feature type="region of interest" description="Disordered" evidence="1">
    <location>
        <begin position="380"/>
        <end position="477"/>
    </location>
</feature>
<name>A0A177WJB2_BATDL</name>
<feature type="compositionally biased region" description="Polar residues" evidence="1">
    <location>
        <begin position="289"/>
        <end position="304"/>
    </location>
</feature>
<feature type="signal peptide" evidence="3">
    <location>
        <begin position="1"/>
        <end position="22"/>
    </location>
</feature>
<evidence type="ECO:0000313" key="4">
    <source>
        <dbReference type="EMBL" id="OAJ40173.1"/>
    </source>
</evidence>
<feature type="compositionally biased region" description="Polar residues" evidence="1">
    <location>
        <begin position="311"/>
        <end position="321"/>
    </location>
</feature>
<protein>
    <submittedName>
        <fullName evidence="4">Uncharacterized protein</fullName>
    </submittedName>
</protein>
<keyword evidence="3" id="KW-0732">Signal</keyword>
<feature type="region of interest" description="Disordered" evidence="1">
    <location>
        <begin position="337"/>
        <end position="358"/>
    </location>
</feature>
<feature type="compositionally biased region" description="Polar residues" evidence="1">
    <location>
        <begin position="146"/>
        <end position="164"/>
    </location>
</feature>